<organism evidence="1 2">
    <name type="scientific">Pelagimonas phthalicica</name>
    <dbReference type="NCBI Taxonomy" id="1037362"/>
    <lineage>
        <taxon>Bacteria</taxon>
        <taxon>Pseudomonadati</taxon>
        <taxon>Pseudomonadota</taxon>
        <taxon>Alphaproteobacteria</taxon>
        <taxon>Rhodobacterales</taxon>
        <taxon>Roseobacteraceae</taxon>
        <taxon>Pelagimonas</taxon>
    </lineage>
</organism>
<gene>
    <name evidence="1" type="ORF">TRP8649_01364</name>
</gene>
<evidence type="ECO:0000313" key="1">
    <source>
        <dbReference type="EMBL" id="SMX27261.1"/>
    </source>
</evidence>
<dbReference type="EMBL" id="FXXP01000001">
    <property type="protein sequence ID" value="SMX27261.1"/>
    <property type="molecule type" value="Genomic_DNA"/>
</dbReference>
<sequence length="53" mass="5596">MGAPRISAAIIKEAVAQVEETGVTVKIETKRTVVTISPPETLKPVNPADLIDP</sequence>
<proteinExistence type="predicted"/>
<protein>
    <submittedName>
        <fullName evidence="1">Uncharacterized protein</fullName>
    </submittedName>
</protein>
<dbReference type="AlphaFoldDB" id="A0A238J970"/>
<reference evidence="2" key="1">
    <citation type="submission" date="2017-05" db="EMBL/GenBank/DDBJ databases">
        <authorList>
            <person name="Rodrigo-Torres L."/>
            <person name="Arahal R. D."/>
            <person name="Lucena T."/>
        </authorList>
    </citation>
    <scope>NUCLEOTIDE SEQUENCE [LARGE SCALE GENOMIC DNA]</scope>
    <source>
        <strain evidence="2">CECT 8649</strain>
    </source>
</reference>
<dbReference type="Proteomes" id="UP000225972">
    <property type="component" value="Unassembled WGS sequence"/>
</dbReference>
<name>A0A238J970_9RHOB</name>
<keyword evidence="2" id="KW-1185">Reference proteome</keyword>
<accession>A0A238J970</accession>
<evidence type="ECO:0000313" key="2">
    <source>
        <dbReference type="Proteomes" id="UP000225972"/>
    </source>
</evidence>